<keyword evidence="5" id="KW-0808">Transferase</keyword>
<feature type="compositionally biased region" description="Polar residues" evidence="11">
    <location>
        <begin position="1"/>
        <end position="16"/>
    </location>
</feature>
<feature type="region of interest" description="Disordered" evidence="11">
    <location>
        <begin position="1"/>
        <end position="73"/>
    </location>
</feature>
<evidence type="ECO:0000256" key="9">
    <source>
        <dbReference type="ARBA" id="ARBA00031306"/>
    </source>
</evidence>
<comment type="cofactor">
    <cofactor evidence="1">
        <name>Mg(2+)</name>
        <dbReference type="ChEBI" id="CHEBI:18420"/>
    </cofactor>
</comment>
<evidence type="ECO:0000256" key="1">
    <source>
        <dbReference type="ARBA" id="ARBA00001946"/>
    </source>
</evidence>
<dbReference type="AlphaFoldDB" id="A0A7K3TLS8"/>
<dbReference type="InterPro" id="IPR003374">
    <property type="entry name" value="ApbE-like_sf"/>
</dbReference>
<dbReference type="Pfam" id="PF02424">
    <property type="entry name" value="ApbE"/>
    <property type="match status" value="1"/>
</dbReference>
<evidence type="ECO:0000256" key="11">
    <source>
        <dbReference type="SAM" id="MobiDB-lite"/>
    </source>
</evidence>
<proteinExistence type="predicted"/>
<evidence type="ECO:0000313" key="12">
    <source>
        <dbReference type="EMBL" id="NEG79223.1"/>
    </source>
</evidence>
<organism evidence="12 13">
    <name type="scientific">Bifidobacterium avesanii</name>
    <dbReference type="NCBI Taxonomy" id="1798157"/>
    <lineage>
        <taxon>Bacteria</taxon>
        <taxon>Bacillati</taxon>
        <taxon>Actinomycetota</taxon>
        <taxon>Actinomycetes</taxon>
        <taxon>Bifidobacteriales</taxon>
        <taxon>Bifidobacteriaceae</taxon>
        <taxon>Bifidobacterium</taxon>
    </lineage>
</organism>
<dbReference type="Gene3D" id="3.10.520.10">
    <property type="entry name" value="ApbE-like domains"/>
    <property type="match status" value="1"/>
</dbReference>
<dbReference type="OrthoDB" id="9778595at2"/>
<evidence type="ECO:0000256" key="7">
    <source>
        <dbReference type="ARBA" id="ARBA00022827"/>
    </source>
</evidence>
<evidence type="ECO:0000256" key="4">
    <source>
        <dbReference type="ARBA" id="ARBA00022630"/>
    </source>
</evidence>
<keyword evidence="7" id="KW-0274">FAD</keyword>
<feature type="region of interest" description="Disordered" evidence="11">
    <location>
        <begin position="104"/>
        <end position="150"/>
    </location>
</feature>
<comment type="caution">
    <text evidence="12">The sequence shown here is derived from an EMBL/GenBank/DDBJ whole genome shotgun (WGS) entry which is preliminary data.</text>
</comment>
<dbReference type="SUPFAM" id="SSF143631">
    <property type="entry name" value="ApbE-like"/>
    <property type="match status" value="1"/>
</dbReference>
<evidence type="ECO:0000256" key="5">
    <source>
        <dbReference type="ARBA" id="ARBA00022679"/>
    </source>
</evidence>
<dbReference type="Proteomes" id="UP000469763">
    <property type="component" value="Unassembled WGS sequence"/>
</dbReference>
<dbReference type="EC" id="2.7.1.180" evidence="2"/>
<keyword evidence="8" id="KW-0460">Magnesium</keyword>
<protein>
    <recommendedName>
        <fullName evidence="3">FAD:protein FMN transferase</fullName>
        <ecNumber evidence="2">2.7.1.180</ecNumber>
    </recommendedName>
    <alternativeName>
        <fullName evidence="9">Flavin transferase</fullName>
    </alternativeName>
</protein>
<comment type="catalytic activity">
    <reaction evidence="10">
        <text>L-threonyl-[protein] + FAD = FMN-L-threonyl-[protein] + AMP + H(+)</text>
        <dbReference type="Rhea" id="RHEA:36847"/>
        <dbReference type="Rhea" id="RHEA-COMP:11060"/>
        <dbReference type="Rhea" id="RHEA-COMP:11061"/>
        <dbReference type="ChEBI" id="CHEBI:15378"/>
        <dbReference type="ChEBI" id="CHEBI:30013"/>
        <dbReference type="ChEBI" id="CHEBI:57692"/>
        <dbReference type="ChEBI" id="CHEBI:74257"/>
        <dbReference type="ChEBI" id="CHEBI:456215"/>
        <dbReference type="EC" id="2.7.1.180"/>
    </reaction>
</comment>
<dbReference type="InterPro" id="IPR024932">
    <property type="entry name" value="ApbE"/>
</dbReference>
<evidence type="ECO:0000256" key="8">
    <source>
        <dbReference type="ARBA" id="ARBA00022842"/>
    </source>
</evidence>
<evidence type="ECO:0000256" key="2">
    <source>
        <dbReference type="ARBA" id="ARBA00011955"/>
    </source>
</evidence>
<evidence type="ECO:0000256" key="3">
    <source>
        <dbReference type="ARBA" id="ARBA00016337"/>
    </source>
</evidence>
<keyword evidence="4" id="KW-0285">Flavoprotein</keyword>
<evidence type="ECO:0000256" key="6">
    <source>
        <dbReference type="ARBA" id="ARBA00022723"/>
    </source>
</evidence>
<accession>A0A7K3TLS8</accession>
<sequence length="355" mass="37274">MPSQAPQPLSPPTTHAESPDRPASEDPIPFSEAGAHRGHNVPTTCPQRHHLSASPSASPHADRAATQPVPLPSPVCRTHAASATCPQCSQPDADFSGLSHAASRADRACAQSQPSTAMQQSTPMSRKPNPAPPTWDSLARRDATRPTWPTDVERHGTTLVTRRPVWLDFGAAGKGYLVDLIAAMLHEHGHDSFVIDAGGDLRVEGLGSDPAHNAEPLRIALEDPADAMRAIGLAAIGGGSLCASSPSRRHWAGAHHLINALDGRPANDVAAAWAFVAHKTTADAATLVASTTTESAPHEFSAAAYPTALADGLATALFVADPTALRHAFPYECVILDVDRTARRSPGFPGTIFTR</sequence>
<gene>
    <name evidence="12" type="ORF">GFD22_09640</name>
</gene>
<dbReference type="EMBL" id="WHZY01000019">
    <property type="protein sequence ID" value="NEG79223.1"/>
    <property type="molecule type" value="Genomic_DNA"/>
</dbReference>
<name>A0A7K3TLS8_9BIFI</name>
<feature type="compositionally biased region" description="Polar residues" evidence="11">
    <location>
        <begin position="110"/>
        <end position="124"/>
    </location>
</feature>
<keyword evidence="6" id="KW-0479">Metal-binding</keyword>
<dbReference type="GO" id="GO:0046872">
    <property type="term" value="F:metal ion binding"/>
    <property type="evidence" value="ECO:0007669"/>
    <property type="project" value="UniProtKB-KW"/>
</dbReference>
<dbReference type="GO" id="GO:0016740">
    <property type="term" value="F:transferase activity"/>
    <property type="evidence" value="ECO:0007669"/>
    <property type="project" value="UniProtKB-KW"/>
</dbReference>
<keyword evidence="13" id="KW-1185">Reference proteome</keyword>
<dbReference type="PANTHER" id="PTHR30040:SF2">
    <property type="entry name" value="FAD:PROTEIN FMN TRANSFERASE"/>
    <property type="match status" value="1"/>
</dbReference>
<evidence type="ECO:0000313" key="13">
    <source>
        <dbReference type="Proteomes" id="UP000469763"/>
    </source>
</evidence>
<dbReference type="PANTHER" id="PTHR30040">
    <property type="entry name" value="THIAMINE BIOSYNTHESIS LIPOPROTEIN APBE"/>
    <property type="match status" value="1"/>
</dbReference>
<evidence type="ECO:0000256" key="10">
    <source>
        <dbReference type="ARBA" id="ARBA00048540"/>
    </source>
</evidence>
<reference evidence="12 13" key="1">
    <citation type="submission" date="2019-10" db="EMBL/GenBank/DDBJ databases">
        <title>Bifidobacterium from non-human primates.</title>
        <authorList>
            <person name="Modesto M."/>
        </authorList>
    </citation>
    <scope>NUCLEOTIDE SEQUENCE [LARGE SCALE GENOMIC DNA]</scope>
    <source>
        <strain evidence="12 13">TREC</strain>
    </source>
</reference>